<dbReference type="Proteomes" id="UP000194798">
    <property type="component" value="Unassembled WGS sequence"/>
</dbReference>
<dbReference type="Gene3D" id="3.90.350.10">
    <property type="entry name" value="Transposase Inhibitor Protein From Tn5, Chain A, domain 1"/>
    <property type="match status" value="1"/>
</dbReference>
<accession>A0A251XA90</accession>
<organism evidence="1 2">
    <name type="scientific">Thioflexithrix psekupsensis</name>
    <dbReference type="NCBI Taxonomy" id="1570016"/>
    <lineage>
        <taxon>Bacteria</taxon>
        <taxon>Pseudomonadati</taxon>
        <taxon>Pseudomonadota</taxon>
        <taxon>Gammaproteobacteria</taxon>
        <taxon>Thiotrichales</taxon>
        <taxon>Thioflexithrix</taxon>
    </lineage>
</organism>
<dbReference type="SUPFAM" id="SSF53098">
    <property type="entry name" value="Ribonuclease H-like"/>
    <property type="match status" value="1"/>
</dbReference>
<proteinExistence type="predicted"/>
<dbReference type="AlphaFoldDB" id="A0A251XA90"/>
<name>A0A251XA90_9GAMM</name>
<sequence length="313" mass="36057">MEHLLLMEAHKGVAERCDKYALCVHDWSMVNFGKHQSKLDRKQRAHKNDIGYELQTALLLNDRNGEPLAPMVQNVVTDAGVWSSYHDERIKFQAHLEELTSRMAWIASQEFVHRVVHIIDREAASVQHQRQWDEANHLFVLRDKVGSKVEFNGREVKLGEVADSLTFQITHEVEIKGKKAMQYVGEAEVTMTRPAKPKRCDADGKRVKPIKGKPLRVRLVVSRILDNEGHVLAEWVLLSNVWDVDAKTTALWYYWCWRIESFFKLLKQAGHQLESWQQESGLALAKRLLIASMACVRVASIPQPTPKNLLRIR</sequence>
<evidence type="ECO:0000313" key="2">
    <source>
        <dbReference type="Proteomes" id="UP000194798"/>
    </source>
</evidence>
<evidence type="ECO:0008006" key="3">
    <source>
        <dbReference type="Google" id="ProtNLM"/>
    </source>
</evidence>
<dbReference type="InterPro" id="IPR012337">
    <property type="entry name" value="RNaseH-like_sf"/>
</dbReference>
<protein>
    <recommendedName>
        <fullName evidence="3">Transposase IS4-like domain-containing protein</fullName>
    </recommendedName>
</protein>
<dbReference type="PANTHER" id="PTHR33258">
    <property type="entry name" value="TRANSPOSASE INSL FOR INSERTION SEQUENCE ELEMENT IS186A-RELATED"/>
    <property type="match status" value="1"/>
</dbReference>
<keyword evidence="2" id="KW-1185">Reference proteome</keyword>
<dbReference type="EMBL" id="MSLT01000006">
    <property type="protein sequence ID" value="OUD15289.1"/>
    <property type="molecule type" value="Genomic_DNA"/>
</dbReference>
<dbReference type="OrthoDB" id="6670941at2"/>
<comment type="caution">
    <text evidence="1">The sequence shown here is derived from an EMBL/GenBank/DDBJ whole genome shotgun (WGS) entry which is preliminary data.</text>
</comment>
<gene>
    <name evidence="1" type="ORF">TPSD3_01805</name>
</gene>
<dbReference type="RefSeq" id="WP_086486882.1">
    <property type="nucleotide sequence ID" value="NZ_MSLT01000006.1"/>
</dbReference>
<dbReference type="PANTHER" id="PTHR33258:SF1">
    <property type="entry name" value="TRANSPOSASE INSL FOR INSERTION SEQUENCE ELEMENT IS186A-RELATED"/>
    <property type="match status" value="1"/>
</dbReference>
<evidence type="ECO:0000313" key="1">
    <source>
        <dbReference type="EMBL" id="OUD15289.1"/>
    </source>
</evidence>
<reference evidence="1 2" key="1">
    <citation type="submission" date="2016-12" db="EMBL/GenBank/DDBJ databases">
        <title>Thioflexothrix psekupsii D3 genome sequencing and assembly.</title>
        <authorList>
            <person name="Fomenkov A."/>
            <person name="Vincze T."/>
            <person name="Grabovich M."/>
            <person name="Anton B.P."/>
            <person name="Dubinina G."/>
            <person name="Orlova M."/>
            <person name="Belousova E."/>
            <person name="Roberts R.J."/>
        </authorList>
    </citation>
    <scope>NUCLEOTIDE SEQUENCE [LARGE SCALE GENOMIC DNA]</scope>
    <source>
        <strain evidence="1">D3</strain>
    </source>
</reference>